<proteinExistence type="inferred from homology"/>
<sequence>MPRPRVVALLAPEGPRLHDPQAPVVAADDAGLTRGDGCFDSALVIPVDAGGDDRQAGDDPGPTHQVVDLPGHLARLAASARALEIPAPDEAAWTELVATALRAWPEPGEATLRLTLTRGPESGGPPRAFVTLTERAAGRPQRGAAATTTRPVRAVTLSRGHPSDAFVDAPWLLGGVKTLSYAVNTAALREARRRGADDVIFTSTDGYALDAPTAGLLVVRDGAVLSTPTGGTGILASTSIGAILAAAEAEGRSARHELVQVADLLTADGVWLVASSRGPTPVGELDGRAVPVDDGLVADVARWAGF</sequence>
<dbReference type="Proteomes" id="UP000592181">
    <property type="component" value="Unassembled WGS sequence"/>
</dbReference>
<dbReference type="RefSeq" id="WP_179461898.1">
    <property type="nucleotide sequence ID" value="NZ_JACBZX010000001.1"/>
</dbReference>
<evidence type="ECO:0000313" key="3">
    <source>
        <dbReference type="Proteomes" id="UP000592181"/>
    </source>
</evidence>
<dbReference type="NCBIfam" id="NF005888">
    <property type="entry name" value="PRK07849.1-3"/>
    <property type="match status" value="1"/>
</dbReference>
<gene>
    <name evidence="2" type="ORF">BJY28_000849</name>
</gene>
<dbReference type="Gene3D" id="3.20.10.10">
    <property type="entry name" value="D-amino Acid Aminotransferase, subunit A, domain 2"/>
    <property type="match status" value="1"/>
</dbReference>
<dbReference type="Pfam" id="PF01063">
    <property type="entry name" value="Aminotran_4"/>
    <property type="match status" value="1"/>
</dbReference>
<dbReference type="EC" id="4.1.3.38" evidence="2"/>
<dbReference type="PANTHER" id="PTHR42743:SF11">
    <property type="entry name" value="AMINODEOXYCHORISMATE LYASE"/>
    <property type="match status" value="1"/>
</dbReference>
<dbReference type="AlphaFoldDB" id="A0A852X4V1"/>
<dbReference type="InterPro" id="IPR043131">
    <property type="entry name" value="BCAT-like_N"/>
</dbReference>
<evidence type="ECO:0000256" key="1">
    <source>
        <dbReference type="ARBA" id="ARBA00009320"/>
    </source>
</evidence>
<evidence type="ECO:0000313" key="2">
    <source>
        <dbReference type="EMBL" id="NYG36380.1"/>
    </source>
</evidence>
<reference evidence="2 3" key="1">
    <citation type="submission" date="2020-07" db="EMBL/GenBank/DDBJ databases">
        <title>Sequencing the genomes of 1000 actinobacteria strains.</title>
        <authorList>
            <person name="Klenk H.-P."/>
        </authorList>
    </citation>
    <scope>NUCLEOTIDE SEQUENCE [LARGE SCALE GENOMIC DNA]</scope>
    <source>
        <strain evidence="2 3">DSM 24723</strain>
    </source>
</reference>
<comment type="caution">
    <text evidence="2">The sequence shown here is derived from an EMBL/GenBank/DDBJ whole genome shotgun (WGS) entry which is preliminary data.</text>
</comment>
<name>A0A852X4V1_9MICO</name>
<dbReference type="InterPro" id="IPR043132">
    <property type="entry name" value="BCAT-like_C"/>
</dbReference>
<keyword evidence="2" id="KW-0456">Lyase</keyword>
<organism evidence="2 3">
    <name type="scientific">Janibacter alkaliphilus</name>
    <dbReference type="NCBI Taxonomy" id="1069963"/>
    <lineage>
        <taxon>Bacteria</taxon>
        <taxon>Bacillati</taxon>
        <taxon>Actinomycetota</taxon>
        <taxon>Actinomycetes</taxon>
        <taxon>Micrococcales</taxon>
        <taxon>Intrasporangiaceae</taxon>
        <taxon>Janibacter</taxon>
    </lineage>
</organism>
<protein>
    <submittedName>
        <fullName evidence="2">4-amino-4-deoxychorismate lyase</fullName>
        <ecNumber evidence="2">4.1.3.38</ecNumber>
    </submittedName>
</protein>
<dbReference type="GO" id="GO:0008696">
    <property type="term" value="F:4-amino-4-deoxychorismate lyase activity"/>
    <property type="evidence" value="ECO:0007669"/>
    <property type="project" value="UniProtKB-EC"/>
</dbReference>
<dbReference type="Gene3D" id="3.30.470.10">
    <property type="match status" value="1"/>
</dbReference>
<dbReference type="GO" id="GO:0046394">
    <property type="term" value="P:carboxylic acid biosynthetic process"/>
    <property type="evidence" value="ECO:0007669"/>
    <property type="project" value="UniProtKB-ARBA"/>
</dbReference>
<dbReference type="InterPro" id="IPR001544">
    <property type="entry name" value="Aminotrans_IV"/>
</dbReference>
<dbReference type="InterPro" id="IPR036038">
    <property type="entry name" value="Aminotransferase-like"/>
</dbReference>
<dbReference type="InterPro" id="IPR050571">
    <property type="entry name" value="Class-IV_PLP-Dep_Aminotrnsfr"/>
</dbReference>
<keyword evidence="3" id="KW-1185">Reference proteome</keyword>
<dbReference type="GO" id="GO:0005829">
    <property type="term" value="C:cytosol"/>
    <property type="evidence" value="ECO:0007669"/>
    <property type="project" value="TreeGrafter"/>
</dbReference>
<dbReference type="PANTHER" id="PTHR42743">
    <property type="entry name" value="AMINO-ACID AMINOTRANSFERASE"/>
    <property type="match status" value="1"/>
</dbReference>
<dbReference type="SUPFAM" id="SSF56752">
    <property type="entry name" value="D-aminoacid aminotransferase-like PLP-dependent enzymes"/>
    <property type="match status" value="1"/>
</dbReference>
<comment type="similarity">
    <text evidence="1">Belongs to the class-IV pyridoxal-phosphate-dependent aminotransferase family.</text>
</comment>
<dbReference type="EMBL" id="JACBZX010000001">
    <property type="protein sequence ID" value="NYG36380.1"/>
    <property type="molecule type" value="Genomic_DNA"/>
</dbReference>
<accession>A0A852X4V1</accession>